<keyword evidence="1" id="KW-0472">Membrane</keyword>
<sequence>MAGLGVRGVLRAPLWGARRSGRPWWRVAPRLLPYLVPPALFPWTNTAVTYVMGGRYGTWAERFYGVPAEMTFTAVTAPACLAVVAARTVALRRRAVRAPRRGDHNGQ</sequence>
<protein>
    <submittedName>
        <fullName evidence="2">Uncharacterized protein</fullName>
    </submittedName>
</protein>
<accession>A0A7Z0JC92</accession>
<evidence type="ECO:0000313" key="3">
    <source>
        <dbReference type="Proteomes" id="UP000572051"/>
    </source>
</evidence>
<feature type="transmembrane region" description="Helical" evidence="1">
    <location>
        <begin position="31"/>
        <end position="52"/>
    </location>
</feature>
<keyword evidence="1" id="KW-1133">Transmembrane helix</keyword>
<keyword evidence="3" id="KW-1185">Reference proteome</keyword>
<gene>
    <name evidence="2" type="ORF">HNR10_004110</name>
</gene>
<name>A0A7Z0JC92_9ACTN</name>
<dbReference type="Proteomes" id="UP000572051">
    <property type="component" value="Unassembled WGS sequence"/>
</dbReference>
<feature type="transmembrane region" description="Helical" evidence="1">
    <location>
        <begin position="72"/>
        <end position="91"/>
    </location>
</feature>
<dbReference type="RefSeq" id="WP_179826011.1">
    <property type="nucleotide sequence ID" value="NZ_JACCFS010000001.1"/>
</dbReference>
<organism evidence="2 3">
    <name type="scientific">Nocardiopsis aegyptia</name>
    <dbReference type="NCBI Taxonomy" id="220378"/>
    <lineage>
        <taxon>Bacteria</taxon>
        <taxon>Bacillati</taxon>
        <taxon>Actinomycetota</taxon>
        <taxon>Actinomycetes</taxon>
        <taxon>Streptosporangiales</taxon>
        <taxon>Nocardiopsidaceae</taxon>
        <taxon>Nocardiopsis</taxon>
    </lineage>
</organism>
<comment type="caution">
    <text evidence="2">The sequence shown here is derived from an EMBL/GenBank/DDBJ whole genome shotgun (WGS) entry which is preliminary data.</text>
</comment>
<evidence type="ECO:0000256" key="1">
    <source>
        <dbReference type="SAM" id="Phobius"/>
    </source>
</evidence>
<proteinExistence type="predicted"/>
<reference evidence="2 3" key="1">
    <citation type="submission" date="2020-07" db="EMBL/GenBank/DDBJ databases">
        <title>Sequencing the genomes of 1000 actinobacteria strains.</title>
        <authorList>
            <person name="Klenk H.-P."/>
        </authorList>
    </citation>
    <scope>NUCLEOTIDE SEQUENCE [LARGE SCALE GENOMIC DNA]</scope>
    <source>
        <strain evidence="2 3">DSM 44442</strain>
    </source>
</reference>
<dbReference type="AlphaFoldDB" id="A0A7Z0JC92"/>
<keyword evidence="1" id="KW-0812">Transmembrane</keyword>
<dbReference type="EMBL" id="JACCFS010000001">
    <property type="protein sequence ID" value="NYJ36229.1"/>
    <property type="molecule type" value="Genomic_DNA"/>
</dbReference>
<evidence type="ECO:0000313" key="2">
    <source>
        <dbReference type="EMBL" id="NYJ36229.1"/>
    </source>
</evidence>